<dbReference type="Proteomes" id="UP000539372">
    <property type="component" value="Unassembled WGS sequence"/>
</dbReference>
<dbReference type="PANTHER" id="PTHR35530:SF1">
    <property type="entry name" value="2-HYDROXYMUCONATE TAUTOMERASE"/>
    <property type="match status" value="1"/>
</dbReference>
<reference evidence="1 2" key="1">
    <citation type="submission" date="2020-04" db="EMBL/GenBank/DDBJ databases">
        <title>Rhodospirillaceae bacterium KN72 isolated from deep sea.</title>
        <authorList>
            <person name="Zhang D.-C."/>
        </authorList>
    </citation>
    <scope>NUCLEOTIDE SEQUENCE [LARGE SCALE GENOMIC DNA]</scope>
    <source>
        <strain evidence="1 2">KN72</strain>
    </source>
</reference>
<evidence type="ECO:0000313" key="2">
    <source>
        <dbReference type="Proteomes" id="UP000539372"/>
    </source>
</evidence>
<dbReference type="SUPFAM" id="SSF55331">
    <property type="entry name" value="Tautomerase/MIF"/>
    <property type="match status" value="1"/>
</dbReference>
<comment type="caution">
    <text evidence="1">The sequence shown here is derived from an EMBL/GenBank/DDBJ whole genome shotgun (WGS) entry which is preliminary data.</text>
</comment>
<keyword evidence="2" id="KW-1185">Reference proteome</keyword>
<dbReference type="RefSeq" id="WP_169626920.1">
    <property type="nucleotide sequence ID" value="NZ_JABBNT010000006.1"/>
</dbReference>
<sequence>MPILTVKVSVPKSRTISDAIVSLLMDATRDVLKKKPDDTAIAIDFVDAEDWYVAGRPLSETRQASFFMDIRITDETNTKAEKAAYIRQVFDGFNRLLGNLNDKSYIQIHDVRATSYGYGGETQEYRFHH</sequence>
<evidence type="ECO:0000313" key="1">
    <source>
        <dbReference type="EMBL" id="NMM46523.1"/>
    </source>
</evidence>
<dbReference type="InterPro" id="IPR014347">
    <property type="entry name" value="Tautomerase/MIF_sf"/>
</dbReference>
<organism evidence="1 2">
    <name type="scientific">Pacificispira spongiicola</name>
    <dbReference type="NCBI Taxonomy" id="2729598"/>
    <lineage>
        <taxon>Bacteria</taxon>
        <taxon>Pseudomonadati</taxon>
        <taxon>Pseudomonadota</taxon>
        <taxon>Alphaproteobacteria</taxon>
        <taxon>Rhodospirillales</taxon>
        <taxon>Rhodospirillaceae</taxon>
        <taxon>Pacificispira</taxon>
    </lineage>
</organism>
<gene>
    <name evidence="1" type="ORF">HH303_18680</name>
</gene>
<accession>A0A7Y0HHA8</accession>
<dbReference type="Gene3D" id="3.30.429.10">
    <property type="entry name" value="Macrophage Migration Inhibitory Factor"/>
    <property type="match status" value="2"/>
</dbReference>
<dbReference type="AlphaFoldDB" id="A0A7Y0HHA8"/>
<dbReference type="EMBL" id="JABBNT010000006">
    <property type="protein sequence ID" value="NMM46523.1"/>
    <property type="molecule type" value="Genomic_DNA"/>
</dbReference>
<proteinExistence type="predicted"/>
<dbReference type="PANTHER" id="PTHR35530">
    <property type="entry name" value="TAUTOMERASE-RELATED"/>
    <property type="match status" value="1"/>
</dbReference>
<name>A0A7Y0HHA8_9PROT</name>
<protein>
    <submittedName>
        <fullName evidence="1">4-oxalocrotonate tautomerase</fullName>
    </submittedName>
</protein>